<dbReference type="EMBL" id="CM042044">
    <property type="protein sequence ID" value="KAI3688153.1"/>
    <property type="molecule type" value="Genomic_DNA"/>
</dbReference>
<accession>A0ACB8YRW4</accession>
<dbReference type="Proteomes" id="UP001056120">
    <property type="component" value="Linkage Group LG27"/>
</dbReference>
<protein>
    <submittedName>
        <fullName evidence="1">Uncharacterized protein</fullName>
    </submittedName>
</protein>
<sequence>MAKKKNQSNHDEKQINGGRKNEKSDGVESVERAENEWEKITAVGKFDPIELCEIVEKKIKKKVELISPAAKKQNNGGGGEQKKQQKQQTAAEKDEDKAKKIPVTTTVLKVPLHCEGCIKKIQKLVRKTEGFVDMSIDKSNELVTVKGAMDMNVLTAALKDKLNKKADIVPAKGGGGKKAKGGGGDGEGKESGGGKKAKGGGGGDGEGKGKESGGGGPTVAENNYNYRMDMEYFTGHGHGHGHGQGQYIYPQYVSRPEYTFNYTHTTQMFNDENPNACVVL</sequence>
<keyword evidence="2" id="KW-1185">Reference proteome</keyword>
<proteinExistence type="predicted"/>
<gene>
    <name evidence="1" type="ORF">L1987_81862</name>
</gene>
<evidence type="ECO:0000313" key="2">
    <source>
        <dbReference type="Proteomes" id="UP001056120"/>
    </source>
</evidence>
<reference evidence="1 2" key="2">
    <citation type="journal article" date="2022" name="Mol. Ecol. Resour.">
        <title>The genomes of chicory, endive, great burdock and yacon provide insights into Asteraceae paleo-polyploidization history and plant inulin production.</title>
        <authorList>
            <person name="Fan W."/>
            <person name="Wang S."/>
            <person name="Wang H."/>
            <person name="Wang A."/>
            <person name="Jiang F."/>
            <person name="Liu H."/>
            <person name="Zhao H."/>
            <person name="Xu D."/>
            <person name="Zhang Y."/>
        </authorList>
    </citation>
    <scope>NUCLEOTIDE SEQUENCE [LARGE SCALE GENOMIC DNA]</scope>
    <source>
        <strain evidence="2">cv. Yunnan</strain>
        <tissue evidence="1">Leaves</tissue>
    </source>
</reference>
<comment type="caution">
    <text evidence="1">The sequence shown here is derived from an EMBL/GenBank/DDBJ whole genome shotgun (WGS) entry which is preliminary data.</text>
</comment>
<organism evidence="1 2">
    <name type="scientific">Smallanthus sonchifolius</name>
    <dbReference type="NCBI Taxonomy" id="185202"/>
    <lineage>
        <taxon>Eukaryota</taxon>
        <taxon>Viridiplantae</taxon>
        <taxon>Streptophyta</taxon>
        <taxon>Embryophyta</taxon>
        <taxon>Tracheophyta</taxon>
        <taxon>Spermatophyta</taxon>
        <taxon>Magnoliopsida</taxon>
        <taxon>eudicotyledons</taxon>
        <taxon>Gunneridae</taxon>
        <taxon>Pentapetalae</taxon>
        <taxon>asterids</taxon>
        <taxon>campanulids</taxon>
        <taxon>Asterales</taxon>
        <taxon>Asteraceae</taxon>
        <taxon>Asteroideae</taxon>
        <taxon>Heliantheae alliance</taxon>
        <taxon>Millerieae</taxon>
        <taxon>Smallanthus</taxon>
    </lineage>
</organism>
<evidence type="ECO:0000313" key="1">
    <source>
        <dbReference type="EMBL" id="KAI3688153.1"/>
    </source>
</evidence>
<reference evidence="2" key="1">
    <citation type="journal article" date="2022" name="Mol. Ecol. Resour.">
        <title>The genomes of chicory, endive, great burdock and yacon provide insights into Asteraceae palaeo-polyploidization history and plant inulin production.</title>
        <authorList>
            <person name="Fan W."/>
            <person name="Wang S."/>
            <person name="Wang H."/>
            <person name="Wang A."/>
            <person name="Jiang F."/>
            <person name="Liu H."/>
            <person name="Zhao H."/>
            <person name="Xu D."/>
            <person name="Zhang Y."/>
        </authorList>
    </citation>
    <scope>NUCLEOTIDE SEQUENCE [LARGE SCALE GENOMIC DNA]</scope>
    <source>
        <strain evidence="2">cv. Yunnan</strain>
    </source>
</reference>
<name>A0ACB8YRW4_9ASTR</name>